<protein>
    <recommendedName>
        <fullName evidence="8">RWP-RK domain-containing protein</fullName>
    </recommendedName>
</protein>
<keyword evidence="5" id="KW-0804">Transcription</keyword>
<dbReference type="PANTHER" id="PTHR46373:SF2">
    <property type="entry name" value="RWP-RK DOMAIN-CONTAINING PROTEIN"/>
    <property type="match status" value="1"/>
</dbReference>
<keyword evidence="4" id="KW-0238">DNA-binding</keyword>
<keyword evidence="3" id="KW-0175">Coiled coil</keyword>
<evidence type="ECO:0000256" key="2">
    <source>
        <dbReference type="ARBA" id="ARBA00023015"/>
    </source>
</evidence>
<proteinExistence type="predicted"/>
<dbReference type="Proteomes" id="UP000825935">
    <property type="component" value="Chromosome 24"/>
</dbReference>
<dbReference type="InterPro" id="IPR003035">
    <property type="entry name" value="RWP-RK_dom"/>
</dbReference>
<evidence type="ECO:0000256" key="7">
    <source>
        <dbReference type="SAM" id="MobiDB-lite"/>
    </source>
</evidence>
<evidence type="ECO:0000313" key="10">
    <source>
        <dbReference type="Proteomes" id="UP000825935"/>
    </source>
</evidence>
<feature type="region of interest" description="Disordered" evidence="7">
    <location>
        <begin position="388"/>
        <end position="420"/>
    </location>
</feature>
<reference evidence="9" key="1">
    <citation type="submission" date="2021-08" db="EMBL/GenBank/DDBJ databases">
        <title>WGS assembly of Ceratopteris richardii.</title>
        <authorList>
            <person name="Marchant D.B."/>
            <person name="Chen G."/>
            <person name="Jenkins J."/>
            <person name="Shu S."/>
            <person name="Leebens-Mack J."/>
            <person name="Grimwood J."/>
            <person name="Schmutz J."/>
            <person name="Soltis P."/>
            <person name="Soltis D."/>
            <person name="Chen Z.-H."/>
        </authorList>
    </citation>
    <scope>NUCLEOTIDE SEQUENCE</scope>
    <source>
        <strain evidence="9">Whitten #5841</strain>
        <tissue evidence="9">Leaf</tissue>
    </source>
</reference>
<evidence type="ECO:0000259" key="8">
    <source>
        <dbReference type="PROSITE" id="PS51519"/>
    </source>
</evidence>
<comment type="function">
    <text evidence="1">Putative transcription factor.</text>
</comment>
<name>A0A8T2RY80_CERRI</name>
<dbReference type="EMBL" id="CM035429">
    <property type="protein sequence ID" value="KAH7300654.1"/>
    <property type="molecule type" value="Genomic_DNA"/>
</dbReference>
<evidence type="ECO:0000256" key="1">
    <source>
        <dbReference type="ARBA" id="ARBA00004049"/>
    </source>
</evidence>
<dbReference type="Pfam" id="PF02042">
    <property type="entry name" value="RWP-RK"/>
    <property type="match status" value="1"/>
</dbReference>
<sequence length="568" mass="63786">MELSNTDHIEITVLLGVAVFQNLHNSENVRSIHVYKRHKHAHFLQQEFLSKGGALTEICVPFHIACSWEAVTHVDDYMNLVRARQETEGWICLLDFCTTPPSPHSASTGSALLVANAWSYATALFVNANNEHQDCPINWERPQHIASSISACFKILVSWPPIVYEETATESTDENNQRLQLDLLQQWGSDLELASPRFSKSFETPLPSNFRNYKNTMMFEAASSSATIPFAGNNVESYQWTQTNVERQPLKSWDTMKSSQSEGMGFNVIEVACSFFSPDVNPNSNTGKGFKHSRISANVLPVSSSTTTNTGSNHGSIVANVPPLDLNQVGLISLDSSIELHDSRRNGYCDSSPHDCKMSMPISSNSSIYSCIDGRSEEAECETINDDEEFISQPDQRTQNAGKATKNHKSNNSKAGNGRLSELTKDELTHYFNMPIAQASKELKVGLTVLKKRCRIIGIPRWPHRKMKSINGLIRNIQELIKTSGEDGDANQIQVAVEDLEKQKKEMQKSPGYQLPERTKRLRQACFKASYRKRRQELQEFGIHYYGSGMYNNNCEQHSSHCLPSKEV</sequence>
<dbReference type="PANTHER" id="PTHR46373">
    <property type="entry name" value="PROTEIN RKD4"/>
    <property type="match status" value="1"/>
</dbReference>
<accession>A0A8T2RY80</accession>
<keyword evidence="2" id="KW-0805">Transcription regulation</keyword>
<dbReference type="GO" id="GO:0003677">
    <property type="term" value="F:DNA binding"/>
    <property type="evidence" value="ECO:0007669"/>
    <property type="project" value="UniProtKB-KW"/>
</dbReference>
<keyword evidence="10" id="KW-1185">Reference proteome</keyword>
<evidence type="ECO:0000256" key="4">
    <source>
        <dbReference type="ARBA" id="ARBA00023125"/>
    </source>
</evidence>
<dbReference type="OrthoDB" id="6270329at2759"/>
<organism evidence="9 10">
    <name type="scientific">Ceratopteris richardii</name>
    <name type="common">Triangle waterfern</name>
    <dbReference type="NCBI Taxonomy" id="49495"/>
    <lineage>
        <taxon>Eukaryota</taxon>
        <taxon>Viridiplantae</taxon>
        <taxon>Streptophyta</taxon>
        <taxon>Embryophyta</taxon>
        <taxon>Tracheophyta</taxon>
        <taxon>Polypodiopsida</taxon>
        <taxon>Polypodiidae</taxon>
        <taxon>Polypodiales</taxon>
        <taxon>Pteridineae</taxon>
        <taxon>Pteridaceae</taxon>
        <taxon>Parkerioideae</taxon>
        <taxon>Ceratopteris</taxon>
    </lineage>
</organism>
<evidence type="ECO:0000256" key="6">
    <source>
        <dbReference type="ARBA" id="ARBA00023242"/>
    </source>
</evidence>
<evidence type="ECO:0000313" key="9">
    <source>
        <dbReference type="EMBL" id="KAH7300654.1"/>
    </source>
</evidence>
<gene>
    <name evidence="9" type="ORF">KP509_24G073100</name>
</gene>
<feature type="domain" description="RWP-RK" evidence="8">
    <location>
        <begin position="403"/>
        <end position="490"/>
    </location>
</feature>
<comment type="caution">
    <text evidence="9">The sequence shown here is derived from an EMBL/GenBank/DDBJ whole genome shotgun (WGS) entry which is preliminary data.</text>
</comment>
<dbReference type="GO" id="GO:0003700">
    <property type="term" value="F:DNA-binding transcription factor activity"/>
    <property type="evidence" value="ECO:0007669"/>
    <property type="project" value="InterPro"/>
</dbReference>
<dbReference type="PROSITE" id="PS51519">
    <property type="entry name" value="RWP_RK"/>
    <property type="match status" value="1"/>
</dbReference>
<evidence type="ECO:0000256" key="3">
    <source>
        <dbReference type="ARBA" id="ARBA00023054"/>
    </source>
</evidence>
<dbReference type="AlphaFoldDB" id="A0A8T2RY80"/>
<keyword evidence="6" id="KW-0539">Nucleus</keyword>
<evidence type="ECO:0000256" key="5">
    <source>
        <dbReference type="ARBA" id="ARBA00023163"/>
    </source>
</evidence>
<feature type="compositionally biased region" description="Polar residues" evidence="7">
    <location>
        <begin position="393"/>
        <end position="402"/>
    </location>
</feature>
<dbReference type="InterPro" id="IPR044607">
    <property type="entry name" value="RKD-like"/>
</dbReference>